<organism evidence="4 5">
    <name type="scientific">Oncorhynchus mykiss</name>
    <name type="common">Rainbow trout</name>
    <name type="synonym">Salmo gairdneri</name>
    <dbReference type="NCBI Taxonomy" id="8022"/>
    <lineage>
        <taxon>Eukaryota</taxon>
        <taxon>Metazoa</taxon>
        <taxon>Chordata</taxon>
        <taxon>Craniata</taxon>
        <taxon>Vertebrata</taxon>
        <taxon>Euteleostomi</taxon>
        <taxon>Actinopterygii</taxon>
        <taxon>Neopterygii</taxon>
        <taxon>Teleostei</taxon>
        <taxon>Protacanthopterygii</taxon>
        <taxon>Salmoniformes</taxon>
        <taxon>Salmonidae</taxon>
        <taxon>Salmoninae</taxon>
        <taxon>Oncorhynchus</taxon>
    </lineage>
</organism>
<dbReference type="PANTHER" id="PTHR12587:SF4">
    <property type="entry name" value="LIPRIN-ALPHA-3"/>
    <property type="match status" value="1"/>
</dbReference>
<name>A0A060WUR6_ONCMY</name>
<evidence type="ECO:0000256" key="2">
    <source>
        <dbReference type="SAM" id="Coils"/>
    </source>
</evidence>
<proteinExistence type="predicted"/>
<evidence type="ECO:0000256" key="3">
    <source>
        <dbReference type="SAM" id="MobiDB-lite"/>
    </source>
</evidence>
<keyword evidence="1" id="KW-0677">Repeat</keyword>
<protein>
    <submittedName>
        <fullName evidence="4">Uncharacterized protein</fullName>
    </submittedName>
</protein>
<dbReference type="GO" id="GO:0048786">
    <property type="term" value="C:presynaptic active zone"/>
    <property type="evidence" value="ECO:0007669"/>
    <property type="project" value="TreeGrafter"/>
</dbReference>
<evidence type="ECO:0000313" key="4">
    <source>
        <dbReference type="EMBL" id="CDQ68340.1"/>
    </source>
</evidence>
<feature type="compositionally biased region" description="Low complexity" evidence="3">
    <location>
        <begin position="105"/>
        <end position="115"/>
    </location>
</feature>
<evidence type="ECO:0000256" key="1">
    <source>
        <dbReference type="ARBA" id="ARBA00022737"/>
    </source>
</evidence>
<accession>A0A060WUR6</accession>
<reference evidence="4" key="1">
    <citation type="journal article" date="2014" name="Nat. Commun.">
        <title>The rainbow trout genome provides novel insights into evolution after whole-genome duplication in vertebrates.</title>
        <authorList>
            <person name="Berthelot C."/>
            <person name="Brunet F."/>
            <person name="Chalopin D."/>
            <person name="Juanchich A."/>
            <person name="Bernard M."/>
            <person name="Noel B."/>
            <person name="Bento P."/>
            <person name="Da Silva C."/>
            <person name="Labadie K."/>
            <person name="Alberti A."/>
            <person name="Aury J.M."/>
            <person name="Louis A."/>
            <person name="Dehais P."/>
            <person name="Bardou P."/>
            <person name="Montfort J."/>
            <person name="Klopp C."/>
            <person name="Cabau C."/>
            <person name="Gaspin C."/>
            <person name="Thorgaard G.H."/>
            <person name="Boussaha M."/>
            <person name="Quillet E."/>
            <person name="Guyomard R."/>
            <person name="Galiana D."/>
            <person name="Bobe J."/>
            <person name="Volff J.N."/>
            <person name="Genet C."/>
            <person name="Wincker P."/>
            <person name="Jaillon O."/>
            <person name="Roest Crollius H."/>
            <person name="Guiguen Y."/>
        </authorList>
    </citation>
    <scope>NUCLEOTIDE SEQUENCE [LARGE SCALE GENOMIC DNA]</scope>
</reference>
<dbReference type="AlphaFoldDB" id="A0A060WUR6"/>
<reference evidence="4" key="2">
    <citation type="submission" date="2014-03" db="EMBL/GenBank/DDBJ databases">
        <authorList>
            <person name="Genoscope - CEA"/>
        </authorList>
    </citation>
    <scope>NUCLEOTIDE SEQUENCE</scope>
</reference>
<dbReference type="PaxDb" id="8022-A0A060WUR6"/>
<dbReference type="PANTHER" id="PTHR12587">
    <property type="entry name" value="LAR INTERACTING PROTEIN LIP -RELATED PROTEIN"/>
    <property type="match status" value="1"/>
</dbReference>
<dbReference type="STRING" id="8022.A0A060WUR6"/>
<dbReference type="EMBL" id="FR904623">
    <property type="protein sequence ID" value="CDQ68340.1"/>
    <property type="molecule type" value="Genomic_DNA"/>
</dbReference>
<feature type="coiled-coil region" evidence="2">
    <location>
        <begin position="42"/>
        <end position="76"/>
    </location>
</feature>
<gene>
    <name evidence="4" type="ORF">GSONMT00007524001</name>
</gene>
<feature type="region of interest" description="Disordered" evidence="3">
    <location>
        <begin position="81"/>
        <end position="139"/>
    </location>
</feature>
<dbReference type="GO" id="GO:0050808">
    <property type="term" value="P:synapse organization"/>
    <property type="evidence" value="ECO:0007669"/>
    <property type="project" value="TreeGrafter"/>
</dbReference>
<dbReference type="Proteomes" id="UP000193380">
    <property type="component" value="Unassembled WGS sequence"/>
</dbReference>
<sequence length="168" mass="17958">MLGPRFEGGTEGGCSDDEEDRETLFGSELLSPSGQTDVQTLAIMLQEQLEAINKEIKLIQEEKESTELRAEEIEIRVSSVAMDSNPLPPSSLGGGRETVGRGYMTPSLTSSTLASPSPPSSGHSTPRLSHSPARESDRQVQYRTAGGCLCLDTSSISMCASWLLLPNG</sequence>
<dbReference type="InterPro" id="IPR029515">
    <property type="entry name" value="Liprin"/>
</dbReference>
<keyword evidence="2" id="KW-0175">Coiled coil</keyword>
<evidence type="ECO:0000313" key="5">
    <source>
        <dbReference type="Proteomes" id="UP000193380"/>
    </source>
</evidence>
<feature type="region of interest" description="Disordered" evidence="3">
    <location>
        <begin position="1"/>
        <end position="35"/>
    </location>
</feature>